<dbReference type="GO" id="GO:0000139">
    <property type="term" value="C:Golgi membrane"/>
    <property type="evidence" value="ECO:0007669"/>
    <property type="project" value="UniProtKB-SubCell"/>
</dbReference>
<name>A0AAD8Z9J1_9TELE</name>
<comment type="subcellular location">
    <subcellularLocation>
        <location evidence="1">Golgi apparatus membrane</location>
        <topology evidence="1">Single-pass type II membrane protein</topology>
    </subcellularLocation>
</comment>
<keyword evidence="7" id="KW-0735">Signal-anchor</keyword>
<keyword evidence="5" id="KW-0808">Transferase</keyword>
<protein>
    <recommendedName>
        <fullName evidence="14">alpha-N-acetylgalactosaminide alpha-2,6-sialyltransferase</fullName>
        <ecNumber evidence="14">2.4.3.3</ecNumber>
    </recommendedName>
</protein>
<dbReference type="EC" id="2.4.3.3" evidence="14"/>
<keyword evidence="20" id="KW-1185">Reference proteome</keyword>
<dbReference type="GO" id="GO:0001665">
    <property type="term" value="F:alpha-N-acetylgalactosaminide alpha-2,6-sialyltransferase activity"/>
    <property type="evidence" value="ECO:0007669"/>
    <property type="project" value="UniProtKB-EC"/>
</dbReference>
<evidence type="ECO:0000256" key="7">
    <source>
        <dbReference type="ARBA" id="ARBA00022968"/>
    </source>
</evidence>
<comment type="catalytic activity">
    <reaction evidence="16">
        <text>a 3-O-[N-acetyl-alpha-D-galactosaminyl]-L-threonyl-[protein] + CMP-N-acetyl-beta-neuraminate = a 3-O-[N-acetyl-alpha-neuraminosyl-(2-&gt;6)-N-acetyl-alpha-D-galactosaminyl]-L-threonyl-[protein] + CMP + H(+)</text>
        <dbReference type="Rhea" id="RHEA:81643"/>
        <dbReference type="Rhea" id="RHEA-COMP:11689"/>
        <dbReference type="Rhea" id="RHEA-COMP:19720"/>
        <dbReference type="ChEBI" id="CHEBI:15378"/>
        <dbReference type="ChEBI" id="CHEBI:57812"/>
        <dbReference type="ChEBI" id="CHEBI:60377"/>
        <dbReference type="ChEBI" id="CHEBI:87075"/>
        <dbReference type="ChEBI" id="CHEBI:231970"/>
    </reaction>
    <physiologicalReaction direction="left-to-right" evidence="16">
        <dbReference type="Rhea" id="RHEA:81644"/>
    </physiologicalReaction>
</comment>
<organism evidence="19 20">
    <name type="scientific">Electrophorus voltai</name>
    <dbReference type="NCBI Taxonomy" id="2609070"/>
    <lineage>
        <taxon>Eukaryota</taxon>
        <taxon>Metazoa</taxon>
        <taxon>Chordata</taxon>
        <taxon>Craniata</taxon>
        <taxon>Vertebrata</taxon>
        <taxon>Euteleostomi</taxon>
        <taxon>Actinopterygii</taxon>
        <taxon>Neopterygii</taxon>
        <taxon>Teleostei</taxon>
        <taxon>Ostariophysi</taxon>
        <taxon>Gymnotiformes</taxon>
        <taxon>Gymnotoidei</taxon>
        <taxon>Gymnotidae</taxon>
        <taxon>Electrophorus</taxon>
    </lineage>
</organism>
<dbReference type="GO" id="GO:0009312">
    <property type="term" value="P:oligosaccharide biosynthetic process"/>
    <property type="evidence" value="ECO:0007669"/>
    <property type="project" value="TreeGrafter"/>
</dbReference>
<evidence type="ECO:0000256" key="2">
    <source>
        <dbReference type="ARBA" id="ARBA00004922"/>
    </source>
</evidence>
<comment type="catalytic activity">
    <reaction evidence="15">
        <text>a 3-O-[N-acetyl-alpha-neuraminyl-(2-&gt;3)-beta-D-galactosyl-(1-&gt;3)-N-acetyl-alpha-D-galactosaminyl]-L-threonyl-[protein] + CMP-N-acetyl-beta-neuraminate = a 3-O-{alpha-Neu5Ac-(2-&gt;3)-beta-D-Gal-(1-&gt;3)-[alpha-Neu5Ac-(2-&gt;6)]-alpha-D-GalNAc}-L-threonyl-[protein] + CMP + H(+)</text>
        <dbReference type="Rhea" id="RHEA:81659"/>
        <dbReference type="Rhea" id="RHEA-COMP:14417"/>
        <dbReference type="Rhea" id="RHEA-COMP:16763"/>
        <dbReference type="ChEBI" id="CHEBI:15378"/>
        <dbReference type="ChEBI" id="CHEBI:57812"/>
        <dbReference type="ChEBI" id="CHEBI:60377"/>
        <dbReference type="ChEBI" id="CHEBI:139598"/>
        <dbReference type="ChEBI" id="CHEBI:156398"/>
    </reaction>
    <physiologicalReaction direction="left-to-right" evidence="15">
        <dbReference type="Rhea" id="RHEA:81660"/>
    </physiologicalReaction>
</comment>
<evidence type="ECO:0000256" key="9">
    <source>
        <dbReference type="ARBA" id="ARBA00023034"/>
    </source>
</evidence>
<comment type="pathway">
    <text evidence="2">Protein modification; protein glycosylation.</text>
</comment>
<evidence type="ECO:0000256" key="1">
    <source>
        <dbReference type="ARBA" id="ARBA00004323"/>
    </source>
</evidence>
<dbReference type="Gene3D" id="3.90.1480.20">
    <property type="entry name" value="Glycosyl transferase family 29"/>
    <property type="match status" value="1"/>
</dbReference>
<keyword evidence="6 18" id="KW-0812">Transmembrane</keyword>
<keyword evidence="9" id="KW-0333">Golgi apparatus</keyword>
<evidence type="ECO:0000256" key="16">
    <source>
        <dbReference type="ARBA" id="ARBA00052285"/>
    </source>
</evidence>
<dbReference type="AlphaFoldDB" id="A0AAD8Z9J1"/>
<dbReference type="Proteomes" id="UP001239994">
    <property type="component" value="Unassembled WGS sequence"/>
</dbReference>
<evidence type="ECO:0000256" key="8">
    <source>
        <dbReference type="ARBA" id="ARBA00022989"/>
    </source>
</evidence>
<feature type="transmembrane region" description="Helical" evidence="18">
    <location>
        <begin position="79"/>
        <end position="97"/>
    </location>
</feature>
<gene>
    <name evidence="19" type="ORF">P4O66_011039</name>
</gene>
<dbReference type="PANTHER" id="PTHR45941:SF1">
    <property type="entry name" value="ALPHA-N-ACETYLGALACTOSAMINIDE ALPHA-2,6-SIALYLTRANSFERASE 1"/>
    <property type="match status" value="1"/>
</dbReference>
<dbReference type="FunFam" id="3.90.1480.20:FF:000015">
    <property type="entry name" value="Lactosylceramide alpha-2,3-sialyltransferase"/>
    <property type="match status" value="1"/>
</dbReference>
<dbReference type="InterPro" id="IPR038578">
    <property type="entry name" value="GT29-like_sf"/>
</dbReference>
<reference evidence="19" key="1">
    <citation type="submission" date="2023-03" db="EMBL/GenBank/DDBJ databases">
        <title>Electrophorus voltai genome.</title>
        <authorList>
            <person name="Bian C."/>
        </authorList>
    </citation>
    <scope>NUCLEOTIDE SEQUENCE</scope>
    <source>
        <strain evidence="19">CB-2022</strain>
        <tissue evidence="19">Muscle</tissue>
    </source>
</reference>
<comment type="caution">
    <text evidence="19">The sequence shown here is derived from an EMBL/GenBank/DDBJ whole genome shotgun (WGS) entry which is preliminary data.</text>
</comment>
<dbReference type="InterPro" id="IPR001675">
    <property type="entry name" value="Glyco_trans_29"/>
</dbReference>
<evidence type="ECO:0000256" key="13">
    <source>
        <dbReference type="ARBA" id="ARBA00036348"/>
    </source>
</evidence>
<evidence type="ECO:0000256" key="15">
    <source>
        <dbReference type="ARBA" id="ARBA00050664"/>
    </source>
</evidence>
<comment type="similarity">
    <text evidence="3">Belongs to the glycosyltransferase 29 family.</text>
</comment>
<evidence type="ECO:0000256" key="18">
    <source>
        <dbReference type="SAM" id="Phobius"/>
    </source>
</evidence>
<comment type="catalytic activity">
    <reaction evidence="13">
        <text>a beta-D-galactosyl-(1-&gt;3)-N-acetyl-alpha-D-galactosaminyl derivative + CMP-N-acetyl-beta-neuraminate = a beta-D-galactosyl-(1-&gt;3)-[N-acetyl-alpha-neuraminyl-(2-&gt;6)]-N-acetyl-alpha-D-galactosaminyl derivative + CMP + H(+)</text>
        <dbReference type="Rhea" id="RHEA:11136"/>
        <dbReference type="ChEBI" id="CHEBI:15378"/>
        <dbReference type="ChEBI" id="CHEBI:57812"/>
        <dbReference type="ChEBI" id="CHEBI:60377"/>
        <dbReference type="ChEBI" id="CHEBI:133470"/>
        <dbReference type="ChEBI" id="CHEBI:140764"/>
        <dbReference type="EC" id="2.4.3.3"/>
    </reaction>
    <physiologicalReaction direction="left-to-right" evidence="13">
        <dbReference type="Rhea" id="RHEA:11137"/>
    </physiologicalReaction>
</comment>
<evidence type="ECO:0000313" key="20">
    <source>
        <dbReference type="Proteomes" id="UP001239994"/>
    </source>
</evidence>
<keyword evidence="12" id="KW-0325">Glycoprotein</keyword>
<evidence type="ECO:0000256" key="4">
    <source>
        <dbReference type="ARBA" id="ARBA00022676"/>
    </source>
</evidence>
<evidence type="ECO:0000256" key="6">
    <source>
        <dbReference type="ARBA" id="ARBA00022692"/>
    </source>
</evidence>
<keyword evidence="11" id="KW-1015">Disulfide bond</keyword>
<evidence type="ECO:0000256" key="17">
    <source>
        <dbReference type="SAM" id="MobiDB-lite"/>
    </source>
</evidence>
<dbReference type="EMBL" id="JAROKS010000017">
    <property type="protein sequence ID" value="KAK1794139.1"/>
    <property type="molecule type" value="Genomic_DNA"/>
</dbReference>
<keyword evidence="4" id="KW-0328">Glycosyltransferase</keyword>
<keyword evidence="8 18" id="KW-1133">Transmembrane helix</keyword>
<proteinExistence type="inferred from homology"/>
<evidence type="ECO:0000256" key="12">
    <source>
        <dbReference type="ARBA" id="ARBA00023180"/>
    </source>
</evidence>
<dbReference type="PANTHER" id="PTHR45941">
    <property type="entry name" value="ALPHA-N-ACETYLGALACTOSAMINIDE ALPHA-2,6-SIALYLTRANSFERASE 2-LIKE-RELATED"/>
    <property type="match status" value="1"/>
</dbReference>
<evidence type="ECO:0000313" key="19">
    <source>
        <dbReference type="EMBL" id="KAK1794139.1"/>
    </source>
</evidence>
<evidence type="ECO:0000256" key="10">
    <source>
        <dbReference type="ARBA" id="ARBA00023136"/>
    </source>
</evidence>
<dbReference type="Pfam" id="PF00777">
    <property type="entry name" value="Glyco_transf_29"/>
    <property type="match status" value="1"/>
</dbReference>
<accession>A0AAD8Z9J1</accession>
<evidence type="ECO:0000256" key="14">
    <source>
        <dbReference type="ARBA" id="ARBA00039109"/>
    </source>
</evidence>
<sequence>MGHRRSSSLEEEHTPQLQKMPEWTSIPGAMGGVHARREILDTGQPNPGPRAECLETGLRWALQEGGSKHQTESQTMQKVSLHVIFLLCCILLYVVIWKKIPGKWVSFQKVYNSTLNSRILWGNGYGTTEEVTEAILTESINMSSRQNAISMAKEVLDTLHQDKMHHSAISSSYKHTENLTVLPLLYKHYFTKMPKWDFEDVYMQNSNERLVCSKSLHNSKDKTFQAAVIQNIQLWLHKGLLNISEWNRLAHFNNPFGFMGYNYTDIKPSVDLIPKPMSYQLLPVPESADDGCIRCAVVGTGGILNGSKMGKEIDSHPYVIRVNGAVIKGYEEDVGSRTSVYVHTSFSLEQSTYLLRTRGFKNAPSDEGIKYLMIPEGLRDFEWIQGLINKKRLSKGSYSGLRPLDFYSGWFKEDRFYVLHPDFLRYVRNRFLQSKSLDKDYWHIYRPTNGAFAIFLALHTCDIVNVYGFITEDYDKYSNYYYETTKNKVIFYINHDYNLEIKTWKKLHESGIINLYQRN</sequence>
<evidence type="ECO:0000256" key="5">
    <source>
        <dbReference type="ARBA" id="ARBA00022679"/>
    </source>
</evidence>
<evidence type="ECO:0000256" key="11">
    <source>
        <dbReference type="ARBA" id="ARBA00023157"/>
    </source>
</evidence>
<feature type="region of interest" description="Disordered" evidence="17">
    <location>
        <begin position="1"/>
        <end position="23"/>
    </location>
</feature>
<evidence type="ECO:0000256" key="3">
    <source>
        <dbReference type="ARBA" id="ARBA00006003"/>
    </source>
</evidence>
<keyword evidence="10 18" id="KW-0472">Membrane</keyword>